<reference evidence="3" key="1">
    <citation type="submission" date="2022-10" db="EMBL/GenBank/DDBJ databases">
        <title>Tapping the CABI collections for fungal endophytes: first genome assemblies for Collariella, Neodidymelliopsis, Ascochyta clinopodiicola, Didymella pomorum, Didymosphaeria variabile, Neocosmospora piperis and Neocucurbitaria cava.</title>
        <authorList>
            <person name="Hill R."/>
        </authorList>
    </citation>
    <scope>NUCLEOTIDE SEQUENCE</scope>
    <source>
        <strain evidence="3">IMI 355091</strain>
    </source>
</reference>
<evidence type="ECO:0000313" key="4">
    <source>
        <dbReference type="Proteomes" id="UP001140510"/>
    </source>
</evidence>
<feature type="region of interest" description="Disordered" evidence="1">
    <location>
        <begin position="639"/>
        <end position="694"/>
    </location>
</feature>
<protein>
    <recommendedName>
        <fullName evidence="5">Integral membrane protein</fullName>
    </recommendedName>
</protein>
<gene>
    <name evidence="3" type="ORF">N0V91_000460</name>
</gene>
<keyword evidence="2" id="KW-0472">Membrane</keyword>
<feature type="compositionally biased region" description="Low complexity" evidence="1">
    <location>
        <begin position="121"/>
        <end position="135"/>
    </location>
</feature>
<feature type="compositionally biased region" description="Basic residues" evidence="1">
    <location>
        <begin position="1"/>
        <end position="14"/>
    </location>
</feature>
<dbReference type="EMBL" id="JAPEVA010000002">
    <property type="protein sequence ID" value="KAJ4412698.1"/>
    <property type="molecule type" value="Genomic_DNA"/>
</dbReference>
<feature type="transmembrane region" description="Helical" evidence="2">
    <location>
        <begin position="433"/>
        <end position="456"/>
    </location>
</feature>
<evidence type="ECO:0000313" key="3">
    <source>
        <dbReference type="EMBL" id="KAJ4412698.1"/>
    </source>
</evidence>
<dbReference type="InterPro" id="IPR021369">
    <property type="entry name" value="DUF2985"/>
</dbReference>
<feature type="transmembrane region" description="Helical" evidence="2">
    <location>
        <begin position="590"/>
        <end position="613"/>
    </location>
</feature>
<dbReference type="OrthoDB" id="3365211at2759"/>
<dbReference type="AlphaFoldDB" id="A0A9W8ZNU2"/>
<name>A0A9W8ZNU2_9PLEO</name>
<dbReference type="Proteomes" id="UP001140510">
    <property type="component" value="Unassembled WGS sequence"/>
</dbReference>
<dbReference type="Pfam" id="PF11204">
    <property type="entry name" value="DUF2985"/>
    <property type="match status" value="1"/>
</dbReference>
<sequence>MDRLHLQQKTRTARNRLAEAVSRGNGTGSLAVPPSTLAINDNASTTGVNEGFPGQSAARDFAVPEREPVPQPRIEPPTSLQSSVDAGKRVPVPPPKDVRTPKKRGTSSPVTPQRAMSTSAPQRPQRGSPQQQNSPYGRPSPGVRQASIGIRRMPSSVSLNQYAQATNPSSQRLSQPLDTLEEGRELGRTPSKDSESTLTQPEPSRLRKVKSAIQTRVPFWNSPSTKEKENSPEPLNTSAQGPVDEGMNYTSDMVDVLDTLDPEVATLTSLTNLQNSLFVPNLPFFNRRPTYNLRRAPSETASIEEINRILGPAHAAQAEDLQTPPRLRRTETEGTTTTLATIDSQLSDSRYAVLPHGTSLEGWSKQDKAEVNDHVRHMLHSKRSKFKRSMRGFGQYVRRPLGFLVTLYATLITLFGLAWVLFLIGWINVGGRQIYVVHVIDSVLVALFAVVGDGLAPFRAIDTYHMIYIAHYHHYTWSRRKKDMLPALHDQNDLPSTNAPITGPRTMDPEDPEKQWEFTVLTPKQQQKLEHHQEKFCKSHSFYKPHETETHYAFPLRLLVAIVVLLDCHSLLQISLGATTWGIYYKHRHFAITTVILICSITCNATAGLLIWLGDKRTRKTDVLERMNRQELTDEAIKKVEKKKERESESEGDELTKNERKGRLSLDVIRKKTQGSSGSGKSAEPQPTAQNPYP</sequence>
<comment type="caution">
    <text evidence="3">The sequence shown here is derived from an EMBL/GenBank/DDBJ whole genome shotgun (WGS) entry which is preliminary data.</text>
</comment>
<organism evidence="3 4">
    <name type="scientific">Didymella pomorum</name>
    <dbReference type="NCBI Taxonomy" id="749634"/>
    <lineage>
        <taxon>Eukaryota</taxon>
        <taxon>Fungi</taxon>
        <taxon>Dikarya</taxon>
        <taxon>Ascomycota</taxon>
        <taxon>Pezizomycotina</taxon>
        <taxon>Dothideomycetes</taxon>
        <taxon>Pleosporomycetidae</taxon>
        <taxon>Pleosporales</taxon>
        <taxon>Pleosporineae</taxon>
        <taxon>Didymellaceae</taxon>
        <taxon>Didymella</taxon>
    </lineage>
</organism>
<keyword evidence="2" id="KW-0812">Transmembrane</keyword>
<evidence type="ECO:0008006" key="5">
    <source>
        <dbReference type="Google" id="ProtNLM"/>
    </source>
</evidence>
<feature type="compositionally biased region" description="Polar residues" evidence="1">
    <location>
        <begin position="685"/>
        <end position="694"/>
    </location>
</feature>
<accession>A0A9W8ZNU2</accession>
<feature type="compositionally biased region" description="Basic and acidic residues" evidence="1">
    <location>
        <begin position="639"/>
        <end position="670"/>
    </location>
</feature>
<feature type="transmembrane region" description="Helical" evidence="2">
    <location>
        <begin position="401"/>
        <end position="427"/>
    </location>
</feature>
<evidence type="ECO:0000256" key="1">
    <source>
        <dbReference type="SAM" id="MobiDB-lite"/>
    </source>
</evidence>
<feature type="compositionally biased region" description="Basic and acidic residues" evidence="1">
    <location>
        <begin position="184"/>
        <end position="195"/>
    </location>
</feature>
<feature type="region of interest" description="Disordered" evidence="1">
    <location>
        <begin position="1"/>
        <end position="144"/>
    </location>
</feature>
<dbReference type="PANTHER" id="PTHR35872">
    <property type="entry name" value="INTEGRAL MEMBRANE PROTEIN (AFU_ORTHOLOGUE AFUA_5G07110)"/>
    <property type="match status" value="1"/>
</dbReference>
<evidence type="ECO:0000256" key="2">
    <source>
        <dbReference type="SAM" id="Phobius"/>
    </source>
</evidence>
<proteinExistence type="predicted"/>
<keyword evidence="4" id="KW-1185">Reference proteome</keyword>
<dbReference type="PANTHER" id="PTHR35872:SF2">
    <property type="entry name" value="INTEGRAL MEMBRANE PROTEIN (AFU_ORTHOLOGUE AFUA_5G07110)"/>
    <property type="match status" value="1"/>
</dbReference>
<feature type="compositionally biased region" description="Polar residues" evidence="1">
    <location>
        <begin position="106"/>
        <end position="120"/>
    </location>
</feature>
<keyword evidence="2" id="KW-1133">Transmembrane helix</keyword>
<feature type="compositionally biased region" description="Polar residues" evidence="1">
    <location>
        <begin position="37"/>
        <end position="48"/>
    </location>
</feature>
<feature type="region of interest" description="Disordered" evidence="1">
    <location>
        <begin position="184"/>
        <end position="243"/>
    </location>
</feature>